<feature type="region of interest" description="Disordered" evidence="1">
    <location>
        <begin position="450"/>
        <end position="512"/>
    </location>
</feature>
<dbReference type="EMBL" id="JAVXUO010000300">
    <property type="protein sequence ID" value="KAK2993596.1"/>
    <property type="molecule type" value="Genomic_DNA"/>
</dbReference>
<feature type="compositionally biased region" description="Acidic residues" evidence="1">
    <location>
        <begin position="254"/>
        <end position="277"/>
    </location>
</feature>
<feature type="compositionally biased region" description="Basic residues" evidence="1">
    <location>
        <begin position="1"/>
        <end position="18"/>
    </location>
</feature>
<dbReference type="PANTHER" id="PTHR34119:SF1">
    <property type="entry name" value="OS04G0394700 PROTEIN"/>
    <property type="match status" value="1"/>
</dbReference>
<evidence type="ECO:0000313" key="3">
    <source>
        <dbReference type="Proteomes" id="UP001187471"/>
    </source>
</evidence>
<dbReference type="InterPro" id="IPR027267">
    <property type="entry name" value="AH/BAR_dom_sf"/>
</dbReference>
<reference evidence="2" key="1">
    <citation type="submission" date="2022-12" db="EMBL/GenBank/DDBJ databases">
        <title>Draft genome assemblies for two species of Escallonia (Escalloniales).</title>
        <authorList>
            <person name="Chanderbali A."/>
            <person name="Dervinis C."/>
            <person name="Anghel I."/>
            <person name="Soltis D."/>
            <person name="Soltis P."/>
            <person name="Zapata F."/>
        </authorList>
    </citation>
    <scope>NUCLEOTIDE SEQUENCE</scope>
    <source>
        <strain evidence="2">UCBG92.1500</strain>
        <tissue evidence="2">Leaf</tissue>
    </source>
</reference>
<feature type="region of interest" description="Disordered" evidence="1">
    <location>
        <begin position="1"/>
        <end position="27"/>
    </location>
</feature>
<feature type="region of interest" description="Disordered" evidence="1">
    <location>
        <begin position="249"/>
        <end position="309"/>
    </location>
</feature>
<proteinExistence type="predicted"/>
<feature type="region of interest" description="Disordered" evidence="1">
    <location>
        <begin position="550"/>
        <end position="588"/>
    </location>
</feature>
<dbReference type="InterPro" id="IPR037488">
    <property type="entry name" value="At2g33490-like"/>
</dbReference>
<evidence type="ECO:0008006" key="4">
    <source>
        <dbReference type="Google" id="ProtNLM"/>
    </source>
</evidence>
<evidence type="ECO:0000313" key="2">
    <source>
        <dbReference type="EMBL" id="KAK2993596.1"/>
    </source>
</evidence>
<feature type="compositionally biased region" description="Polar residues" evidence="1">
    <location>
        <begin position="489"/>
        <end position="504"/>
    </location>
</feature>
<feature type="region of interest" description="Disordered" evidence="1">
    <location>
        <begin position="603"/>
        <end position="651"/>
    </location>
</feature>
<dbReference type="Proteomes" id="UP001187471">
    <property type="component" value="Unassembled WGS sequence"/>
</dbReference>
<feature type="region of interest" description="Disordered" evidence="1">
    <location>
        <begin position="400"/>
        <end position="420"/>
    </location>
</feature>
<dbReference type="SUPFAM" id="SSF103657">
    <property type="entry name" value="BAR/IMD domain-like"/>
    <property type="match status" value="1"/>
</dbReference>
<accession>A0AA88S7X3</accession>
<feature type="compositionally biased region" description="Basic and acidic residues" evidence="1">
    <location>
        <begin position="470"/>
        <end position="479"/>
    </location>
</feature>
<dbReference type="CDD" id="cd07307">
    <property type="entry name" value="BAR"/>
    <property type="match status" value="1"/>
</dbReference>
<name>A0AA88S7X3_9ASTE</name>
<protein>
    <recommendedName>
        <fullName evidence="4">Hydroxyproline-rich glycoprotein family protein</fullName>
    </recommendedName>
</protein>
<dbReference type="PANTHER" id="PTHR34119">
    <property type="entry name" value="HYDROXYPROLINE-RICH GLYCOPROTEIN-LIKE"/>
    <property type="match status" value="1"/>
</dbReference>
<evidence type="ECO:0000256" key="1">
    <source>
        <dbReference type="SAM" id="MobiDB-lite"/>
    </source>
</evidence>
<keyword evidence="3" id="KW-1185">Reference proteome</keyword>
<comment type="caution">
    <text evidence="2">The sequence shown here is derived from an EMBL/GenBank/DDBJ whole genome shotgun (WGS) entry which is preliminary data.</text>
</comment>
<gene>
    <name evidence="2" type="ORF">RJ640_030903</name>
</gene>
<organism evidence="2 3">
    <name type="scientific">Escallonia rubra</name>
    <dbReference type="NCBI Taxonomy" id="112253"/>
    <lineage>
        <taxon>Eukaryota</taxon>
        <taxon>Viridiplantae</taxon>
        <taxon>Streptophyta</taxon>
        <taxon>Embryophyta</taxon>
        <taxon>Tracheophyta</taxon>
        <taxon>Spermatophyta</taxon>
        <taxon>Magnoliopsida</taxon>
        <taxon>eudicotyledons</taxon>
        <taxon>Gunneridae</taxon>
        <taxon>Pentapetalae</taxon>
        <taxon>asterids</taxon>
        <taxon>campanulids</taxon>
        <taxon>Escalloniales</taxon>
        <taxon>Escalloniaceae</taxon>
        <taxon>Escallonia</taxon>
    </lineage>
</organism>
<dbReference type="AlphaFoldDB" id="A0AA88S7X3"/>
<sequence length="651" mass="71863">MKTSLKKLRGLGLNHHKHEKQEHRLQPSLAKLDELSQANQDMQDMRDCYDSLLSAAAATANSAYGHLLSEFSESLREMGDCLLEKTALNDDEESGKVLLMLGKVQFEVQTLIDSYRSHISQTITVPSESLLNELRIVEEMKRQCDEKRSVYEYMLTRHKEKGRLRSSKGEYFSSHQLQAAREEYDEEASFFVFRMKSLKRGQSRSLLTQAARHHVAQLYLFRKALNSLEAIEPHVKLITQQQHIDYGFSGLVDDQTDGDNGDVDDDESDSDSDDNDSSEARDDGELSFDYGQNDRGQDGATSKNSMELDNVDLPLPQVAAKDAAKENIDTNPGGISFPFRGDGNAGSKSAPLLAEKNYDNAERFKQMRQSSTRKFHTYVLPTPVAGRNSVSSALDAQVPQRRTTNNGGGTPNLWHSSPLEHKKNGKILGHERLSGPIILNALSVLKESNSNARPVRLPSPLAEGLSSSQLDHRATSDTKKTKRQYFSGPLTSNTWSNKPISSASGPIASTGKPQLFSGPILRTPLPRPASTPKLFSSASRTFVSSPKISELHELPRPPSNLAPKSHANLIRHSGPLPSRGQELSSTKQSVVSNIASTLPVPPQTIPRSYSIPYRSQREPSDVSKPLEAPHSLKMAEDIASPPLTPISLSNI</sequence>
<dbReference type="Gene3D" id="1.20.1270.60">
    <property type="entry name" value="Arfaptin homology (AH) domain/BAR domain"/>
    <property type="match status" value="1"/>
</dbReference>